<evidence type="ECO:0000256" key="5">
    <source>
        <dbReference type="PIRSR" id="PIRSR000097-2"/>
    </source>
</evidence>
<dbReference type="InterPro" id="IPR020471">
    <property type="entry name" value="AKR"/>
</dbReference>
<dbReference type="InterPro" id="IPR036812">
    <property type="entry name" value="NAD(P)_OxRdtase_dom_sf"/>
</dbReference>
<dbReference type="PROSITE" id="PS00063">
    <property type="entry name" value="ALDOKETO_REDUCTASE_3"/>
    <property type="match status" value="1"/>
</dbReference>
<dbReference type="SUPFAM" id="SSF51430">
    <property type="entry name" value="NAD(P)-linked oxidoreductase"/>
    <property type="match status" value="1"/>
</dbReference>
<dbReference type="RefSeq" id="WP_120176808.1">
    <property type="nucleotide sequence ID" value="NZ_AP018786.1"/>
</dbReference>
<feature type="site" description="Lowers pKa of active site Tyr" evidence="6">
    <location>
        <position position="85"/>
    </location>
</feature>
<dbReference type="PANTHER" id="PTHR43827">
    <property type="entry name" value="2,5-DIKETO-D-GLUCONIC ACID REDUCTASE"/>
    <property type="match status" value="1"/>
</dbReference>
<evidence type="ECO:0000256" key="3">
    <source>
        <dbReference type="ARBA" id="ARBA00023002"/>
    </source>
</evidence>
<name>A0A2Z6IBZ5_9BURK</name>
<evidence type="ECO:0000256" key="1">
    <source>
        <dbReference type="ARBA" id="ARBA00007905"/>
    </source>
</evidence>
<organism evidence="8 9">
    <name type="scientific">Sutterella megalosphaeroides</name>
    <dbReference type="NCBI Taxonomy" id="2494234"/>
    <lineage>
        <taxon>Bacteria</taxon>
        <taxon>Pseudomonadati</taxon>
        <taxon>Pseudomonadota</taxon>
        <taxon>Betaproteobacteria</taxon>
        <taxon>Burkholderiales</taxon>
        <taxon>Sutterellaceae</taxon>
        <taxon>Sutterella</taxon>
    </lineage>
</organism>
<comment type="similarity">
    <text evidence="1">Belongs to the aldo/keto reductase family.</text>
</comment>
<feature type="binding site" evidence="5">
    <location>
        <position position="118"/>
    </location>
    <ligand>
        <name>substrate</name>
    </ligand>
</feature>
<feature type="domain" description="NADP-dependent oxidoreductase" evidence="7">
    <location>
        <begin position="25"/>
        <end position="267"/>
    </location>
</feature>
<dbReference type="EMBL" id="AP018786">
    <property type="protein sequence ID" value="BBF23177.1"/>
    <property type="molecule type" value="Genomic_DNA"/>
</dbReference>
<protein>
    <submittedName>
        <fullName evidence="8">Glyoxal reductase</fullName>
    </submittedName>
</protein>
<accession>A0A2Z6IBZ5</accession>
<gene>
    <name evidence="8" type="ORF">SUTMEG_10680</name>
</gene>
<dbReference type="Proteomes" id="UP000271003">
    <property type="component" value="Chromosome"/>
</dbReference>
<reference evidence="8 9" key="1">
    <citation type="journal article" date="2018" name="Int. J. Syst. Evol. Microbiol.">
        <title>Mesosutterella multiformis gen. nov., sp. nov., a member of the family Sutterellaceae and Sutterella megalosphaeroides sp. nov., isolated from human faeces.</title>
        <authorList>
            <person name="Sakamoto M."/>
            <person name="Ikeyama N."/>
            <person name="Kunihiro T."/>
            <person name="Iino T."/>
            <person name="Yuki M."/>
            <person name="Ohkuma M."/>
        </authorList>
    </citation>
    <scope>NUCLEOTIDE SEQUENCE [LARGE SCALE GENOMIC DNA]</scope>
    <source>
        <strain evidence="8 9">6FBBBH3</strain>
    </source>
</reference>
<dbReference type="Pfam" id="PF00248">
    <property type="entry name" value="Aldo_ket_red"/>
    <property type="match status" value="1"/>
</dbReference>
<evidence type="ECO:0000256" key="6">
    <source>
        <dbReference type="PIRSR" id="PIRSR000097-3"/>
    </source>
</evidence>
<evidence type="ECO:0000259" key="7">
    <source>
        <dbReference type="Pfam" id="PF00248"/>
    </source>
</evidence>
<evidence type="ECO:0000313" key="8">
    <source>
        <dbReference type="EMBL" id="BBF23177.1"/>
    </source>
</evidence>
<sequence>MFQNIASLSDRIALSNGTSMPAFGLGVFQVSNEEAPATVRAAVAAGYRLIDTAAVYQNETGTGEGIRDALAENGLKREDLFVTSKVWNHSLSYEGTIAAYERSLRLLGLDYLDLFLIHWPSTGSFEANWKALEDLALAGAVKAIGVSNFHGRHLDELKRFARVMPVVNQIERHPELVQTDLLVRCREEKIVPQAWSPLMQGAVLKHPVVLEMAERYGRSAAQIVLRWDLQTDVALVVRSTKIERLRENAAVFDFALTDEDVERLNALHKGTRTGPDPETFDMNIGFSYEG</sequence>
<keyword evidence="2" id="KW-0521">NADP</keyword>
<dbReference type="AlphaFoldDB" id="A0A2Z6IBZ5"/>
<evidence type="ECO:0000256" key="4">
    <source>
        <dbReference type="PIRSR" id="PIRSR000097-1"/>
    </source>
</evidence>
<evidence type="ECO:0000256" key="2">
    <source>
        <dbReference type="ARBA" id="ARBA00022857"/>
    </source>
</evidence>
<proteinExistence type="inferred from homology"/>
<dbReference type="InterPro" id="IPR018170">
    <property type="entry name" value="Aldo/ket_reductase_CS"/>
</dbReference>
<dbReference type="PIRSF" id="PIRSF000097">
    <property type="entry name" value="AKR"/>
    <property type="match status" value="1"/>
</dbReference>
<dbReference type="InterPro" id="IPR023210">
    <property type="entry name" value="NADP_OxRdtase_dom"/>
</dbReference>
<keyword evidence="3" id="KW-0560">Oxidoreductase</keyword>
<keyword evidence="9" id="KW-1185">Reference proteome</keyword>
<dbReference type="Gene3D" id="3.20.20.100">
    <property type="entry name" value="NADP-dependent oxidoreductase domain"/>
    <property type="match status" value="1"/>
</dbReference>
<feature type="active site" description="Proton donor" evidence="4">
    <location>
        <position position="56"/>
    </location>
</feature>
<dbReference type="OrthoDB" id="9804790at2"/>
<dbReference type="KEGG" id="sutt:SUTMEG_10680"/>
<dbReference type="FunFam" id="3.20.20.100:FF:000015">
    <property type="entry name" value="Oxidoreductase, aldo/keto reductase family"/>
    <property type="match status" value="1"/>
</dbReference>
<dbReference type="PANTHER" id="PTHR43827:SF3">
    <property type="entry name" value="NADP-DEPENDENT OXIDOREDUCTASE DOMAIN-CONTAINING PROTEIN"/>
    <property type="match status" value="1"/>
</dbReference>
<dbReference type="PROSITE" id="PS00062">
    <property type="entry name" value="ALDOKETO_REDUCTASE_2"/>
    <property type="match status" value="1"/>
</dbReference>
<dbReference type="GO" id="GO:0016616">
    <property type="term" value="F:oxidoreductase activity, acting on the CH-OH group of donors, NAD or NADP as acceptor"/>
    <property type="evidence" value="ECO:0007669"/>
    <property type="project" value="UniProtKB-ARBA"/>
</dbReference>
<dbReference type="PRINTS" id="PR00069">
    <property type="entry name" value="ALDKETRDTASE"/>
</dbReference>
<evidence type="ECO:0000313" key="9">
    <source>
        <dbReference type="Proteomes" id="UP000271003"/>
    </source>
</evidence>